<feature type="chain" id="PRO_5009856943" evidence="1">
    <location>
        <begin position="33"/>
        <end position="99"/>
    </location>
</feature>
<dbReference type="Proteomes" id="UP000182840">
    <property type="component" value="Chromosome"/>
</dbReference>
<protein>
    <submittedName>
        <fullName evidence="2">Uncharacterized protein</fullName>
    </submittedName>
</protein>
<accession>A0A1L3SP11</accession>
<name>A0A1L3SP11_9HYPH</name>
<feature type="signal peptide" evidence="1">
    <location>
        <begin position="1"/>
        <end position="32"/>
    </location>
</feature>
<evidence type="ECO:0000313" key="3">
    <source>
        <dbReference type="Proteomes" id="UP000182840"/>
    </source>
</evidence>
<dbReference type="KEGG" id="meso:BSQ44_07115"/>
<reference evidence="3" key="1">
    <citation type="submission" date="2016-11" db="EMBL/GenBank/DDBJ databases">
        <title>Mesorhizobium oceanicum sp. nov., isolated from deep seawater in South China Sea.</title>
        <authorList>
            <person name="Fu G.-Y."/>
        </authorList>
    </citation>
    <scope>NUCLEOTIDE SEQUENCE [LARGE SCALE GENOMIC DNA]</scope>
    <source>
        <strain evidence="3">B7</strain>
    </source>
</reference>
<dbReference type="AlphaFoldDB" id="A0A1L3SP11"/>
<keyword evidence="1" id="KW-0732">Signal</keyword>
<dbReference type="OrthoDB" id="8117112at2"/>
<sequence length="99" mass="10553">MVRNSRHSFRLIARSALVGGVLLLASAPGAFAQSSSHGPTSDSVTGWRCINPFCDTIVQPKTQCLCQKNNPNETVASRLSLTCVPPRAGQSCPAPRFGR</sequence>
<dbReference type="EMBL" id="CP018171">
    <property type="protein sequence ID" value="APH71167.1"/>
    <property type="molecule type" value="Genomic_DNA"/>
</dbReference>
<organism evidence="2 3">
    <name type="scientific">Aquibium oceanicum</name>
    <dbReference type="NCBI Taxonomy" id="1670800"/>
    <lineage>
        <taxon>Bacteria</taxon>
        <taxon>Pseudomonadati</taxon>
        <taxon>Pseudomonadota</taxon>
        <taxon>Alphaproteobacteria</taxon>
        <taxon>Hyphomicrobiales</taxon>
        <taxon>Phyllobacteriaceae</taxon>
        <taxon>Aquibium</taxon>
    </lineage>
</organism>
<evidence type="ECO:0000313" key="2">
    <source>
        <dbReference type="EMBL" id="APH71167.1"/>
    </source>
</evidence>
<gene>
    <name evidence="2" type="ORF">BSQ44_07115</name>
</gene>
<keyword evidence="3" id="KW-1185">Reference proteome</keyword>
<evidence type="ECO:0000256" key="1">
    <source>
        <dbReference type="SAM" id="SignalP"/>
    </source>
</evidence>
<dbReference type="RefSeq" id="WP_072602572.1">
    <property type="nucleotide sequence ID" value="NZ_CP018171.1"/>
</dbReference>
<proteinExistence type="predicted"/>